<protein>
    <submittedName>
        <fullName evidence="1">Uncharacterized protein</fullName>
    </submittedName>
</protein>
<dbReference type="OrthoDB" id="1416643at2759"/>
<keyword evidence="2" id="KW-1185">Reference proteome</keyword>
<dbReference type="EMBL" id="LAVV01007868">
    <property type="protein sequence ID" value="KNZ54506.1"/>
    <property type="molecule type" value="Genomic_DNA"/>
</dbReference>
<accession>A0A0L6V170</accession>
<dbReference type="VEuPathDB" id="FungiDB:VP01_292g5"/>
<sequence length="224" mass="26058">MLTGWSTTQRILLMELKLVEFVCLWARNHEYRIKKGSSHSGKNVYICYGGSYRGRLKNLAKRESYFRKCECPFQVRGSISRAKYSTIHTRNLCPIQPSTYDPLTKLSKINGKRIKRNWWLKKIRGNGNSGGNDEEKMKTRRSSMKVPKIEKRAVFVVSFPFYPSFHSKYHSNDFLKSLSVLIRSLKYSKGMSSIYSTQVVTEIVASGALWRQLHLLLFERITTE</sequence>
<dbReference type="Proteomes" id="UP000037035">
    <property type="component" value="Unassembled WGS sequence"/>
</dbReference>
<evidence type="ECO:0000313" key="1">
    <source>
        <dbReference type="EMBL" id="KNZ54506.1"/>
    </source>
</evidence>
<reference evidence="1 2" key="1">
    <citation type="submission" date="2015-08" db="EMBL/GenBank/DDBJ databases">
        <title>Next Generation Sequencing and Analysis of the Genome of Puccinia sorghi L Schw, the Causal Agent of Maize Common Rust.</title>
        <authorList>
            <person name="Rochi L."/>
            <person name="Burguener G."/>
            <person name="Darino M."/>
            <person name="Turjanski A."/>
            <person name="Kreff E."/>
            <person name="Dieguez M.J."/>
            <person name="Sacco F."/>
        </authorList>
    </citation>
    <scope>NUCLEOTIDE SEQUENCE [LARGE SCALE GENOMIC DNA]</scope>
    <source>
        <strain evidence="1 2">RO10H11247</strain>
    </source>
</reference>
<proteinExistence type="predicted"/>
<evidence type="ECO:0000313" key="2">
    <source>
        <dbReference type="Proteomes" id="UP000037035"/>
    </source>
</evidence>
<organism evidence="1 2">
    <name type="scientific">Puccinia sorghi</name>
    <dbReference type="NCBI Taxonomy" id="27349"/>
    <lineage>
        <taxon>Eukaryota</taxon>
        <taxon>Fungi</taxon>
        <taxon>Dikarya</taxon>
        <taxon>Basidiomycota</taxon>
        <taxon>Pucciniomycotina</taxon>
        <taxon>Pucciniomycetes</taxon>
        <taxon>Pucciniales</taxon>
        <taxon>Pucciniaceae</taxon>
        <taxon>Puccinia</taxon>
    </lineage>
</organism>
<dbReference type="AlphaFoldDB" id="A0A0L6V170"/>
<gene>
    <name evidence="1" type="ORF">VP01_292g5</name>
</gene>
<name>A0A0L6V170_9BASI</name>
<comment type="caution">
    <text evidence="1">The sequence shown here is derived from an EMBL/GenBank/DDBJ whole genome shotgun (WGS) entry which is preliminary data.</text>
</comment>